<dbReference type="Proteomes" id="UP000247807">
    <property type="component" value="Unassembled WGS sequence"/>
</dbReference>
<dbReference type="EMBL" id="QJUE01000002">
    <property type="protein sequence ID" value="PYE03127.1"/>
    <property type="molecule type" value="Genomic_DNA"/>
</dbReference>
<accession>A0A318R0U0</accession>
<proteinExistence type="predicted"/>
<name>A0A318R0U0_PROMR</name>
<dbReference type="Pfam" id="PF14233">
    <property type="entry name" value="DUF4335"/>
    <property type="match status" value="1"/>
</dbReference>
<keyword evidence="1" id="KW-0812">Transmembrane</keyword>
<evidence type="ECO:0008006" key="4">
    <source>
        <dbReference type="Google" id="ProtNLM"/>
    </source>
</evidence>
<sequence>MINLSYKFAQNSSSLEISGMPDVSNGDSTTTIGILSSWSLKIIGSPLLEGEKVHLDNLMQVVLQYSRSYISGIRKTFVSEKNIVSISPSGNNHKLLLKSTRKGVKPLEIFLDDSELSDLTQCLDLLRFDSRLSIKWDIYIDRPFTKRFIINNSNKVKKNFNLLYAFIIFTLSSSLLLLIPINNNYEPEQGRKSSSSLTEQIN</sequence>
<organism evidence="2 3">
    <name type="scientific">Prochlorococcus marinus XMU1408</name>
    <dbReference type="NCBI Taxonomy" id="2213228"/>
    <lineage>
        <taxon>Bacteria</taxon>
        <taxon>Bacillati</taxon>
        <taxon>Cyanobacteriota</taxon>
        <taxon>Cyanophyceae</taxon>
        <taxon>Synechococcales</taxon>
        <taxon>Prochlorococcaceae</taxon>
        <taxon>Prochlorococcus</taxon>
    </lineage>
</organism>
<evidence type="ECO:0000313" key="2">
    <source>
        <dbReference type="EMBL" id="PYE03127.1"/>
    </source>
</evidence>
<dbReference type="OrthoDB" id="539535at2"/>
<dbReference type="AlphaFoldDB" id="A0A318R0U0"/>
<feature type="transmembrane region" description="Helical" evidence="1">
    <location>
        <begin position="162"/>
        <end position="181"/>
    </location>
</feature>
<reference evidence="2 3" key="1">
    <citation type="journal article" date="2018" name="Appl. Environ. Microbiol.">
        <title>Genome rearrangement shapes Prochlorococcus ecological adaptation.</title>
        <authorList>
            <person name="Yan W."/>
            <person name="Wei S."/>
            <person name="Wang Q."/>
            <person name="Xiao X."/>
            <person name="Zeng Q."/>
            <person name="Jiao N."/>
            <person name="Zhang R."/>
        </authorList>
    </citation>
    <scope>NUCLEOTIDE SEQUENCE [LARGE SCALE GENOMIC DNA]</scope>
    <source>
        <strain evidence="2 3">XMU1408</strain>
    </source>
</reference>
<keyword evidence="1" id="KW-0472">Membrane</keyword>
<evidence type="ECO:0000256" key="1">
    <source>
        <dbReference type="SAM" id="Phobius"/>
    </source>
</evidence>
<dbReference type="RefSeq" id="WP_158466621.1">
    <property type="nucleotide sequence ID" value="NZ_QJUE01000002.1"/>
</dbReference>
<gene>
    <name evidence="2" type="ORF">DNJ73_05150</name>
</gene>
<keyword evidence="1" id="KW-1133">Transmembrane helix</keyword>
<comment type="caution">
    <text evidence="2">The sequence shown here is derived from an EMBL/GenBank/DDBJ whole genome shotgun (WGS) entry which is preliminary data.</text>
</comment>
<dbReference type="InterPro" id="IPR025569">
    <property type="entry name" value="DUF4335"/>
</dbReference>
<evidence type="ECO:0000313" key="3">
    <source>
        <dbReference type="Proteomes" id="UP000247807"/>
    </source>
</evidence>
<protein>
    <recommendedName>
        <fullName evidence="4">DUF4335 domain-containing protein</fullName>
    </recommendedName>
</protein>